<evidence type="ECO:0000256" key="1">
    <source>
        <dbReference type="ARBA" id="ARBA00022679"/>
    </source>
</evidence>
<dbReference type="PANTHER" id="PTHR24421">
    <property type="entry name" value="NITRATE/NITRITE SENSOR PROTEIN NARX-RELATED"/>
    <property type="match status" value="1"/>
</dbReference>
<accession>A0A7G9R3N5</accession>
<dbReference type="InterPro" id="IPR011712">
    <property type="entry name" value="Sig_transdc_His_kin_sub3_dim/P"/>
</dbReference>
<feature type="domain" description="Signal transduction histidine kinase subgroup 3 dimerisation and phosphoacceptor" evidence="5">
    <location>
        <begin position="203"/>
        <end position="267"/>
    </location>
</feature>
<dbReference type="KEGG" id="pei:H9L10_03965"/>
<dbReference type="Gene3D" id="1.20.5.1930">
    <property type="match status" value="1"/>
</dbReference>
<protein>
    <submittedName>
        <fullName evidence="6">Histidine kinase</fullName>
    </submittedName>
</protein>
<dbReference type="AlphaFoldDB" id="A0A7G9R3N5"/>
<dbReference type="Proteomes" id="UP000515976">
    <property type="component" value="Chromosome"/>
</dbReference>
<name>A0A7G9R3N5_9MICO</name>
<dbReference type="RefSeq" id="WP_166097526.1">
    <property type="nucleotide sequence ID" value="NZ_BMMY01000001.1"/>
</dbReference>
<keyword evidence="7" id="KW-1185">Reference proteome</keyword>
<evidence type="ECO:0000313" key="7">
    <source>
        <dbReference type="Proteomes" id="UP000515976"/>
    </source>
</evidence>
<feature type="transmembrane region" description="Helical" evidence="4">
    <location>
        <begin position="164"/>
        <end position="182"/>
    </location>
</feature>
<evidence type="ECO:0000259" key="5">
    <source>
        <dbReference type="Pfam" id="PF07730"/>
    </source>
</evidence>
<dbReference type="Gene3D" id="3.30.565.10">
    <property type="entry name" value="Histidine kinase-like ATPase, C-terminal domain"/>
    <property type="match status" value="1"/>
</dbReference>
<proteinExistence type="predicted"/>
<feature type="transmembrane region" description="Helical" evidence="4">
    <location>
        <begin position="135"/>
        <end position="152"/>
    </location>
</feature>
<dbReference type="InterPro" id="IPR036890">
    <property type="entry name" value="HATPase_C_sf"/>
</dbReference>
<dbReference type="PANTHER" id="PTHR24421:SF63">
    <property type="entry name" value="SENSOR HISTIDINE KINASE DESK"/>
    <property type="match status" value="1"/>
</dbReference>
<dbReference type="EMBL" id="CP060712">
    <property type="protein sequence ID" value="QNN50210.1"/>
    <property type="molecule type" value="Genomic_DNA"/>
</dbReference>
<sequence length="391" mass="42057">MTGWPWVSRREAEDLLPPAPRDLVAVYRALGLLWLAYLAQPVLAGWRARDTVPGALGLAAVLAFAAVYAWHFVRSRPLHLAGLEGPAPAPLPWAARARYGLLAGLVALATLTLGQDATATWVFLAIAGLWTFRRWVPYVLAVGLIVLYEVLAHRAPSWERDDSLSIALALAVVAVSGVMLALRRSRDLEEARRENARLAVEEERNRMARDLHDVLGHSLTVIRVKSELAARLVDLDPARARAEVEAVETLAREALGDVRAAVEGFRDISLAAELARARAALGSAGIEAELPWRVEGIDPVLDELYAWTVREGVTNVIRHSGARRCTVTIDERGLRLSDDGAVASAAGRAAGHGLRGLAERARTAGATVRARRLEPSGFELVVSTPAAGGGA</sequence>
<gene>
    <name evidence="6" type="ORF">H9L10_03965</name>
</gene>
<dbReference type="GO" id="GO:0000155">
    <property type="term" value="F:phosphorelay sensor kinase activity"/>
    <property type="evidence" value="ECO:0007669"/>
    <property type="project" value="InterPro"/>
</dbReference>
<keyword evidence="4" id="KW-0472">Membrane</keyword>
<reference evidence="6 7" key="1">
    <citation type="submission" date="2020-08" db="EMBL/GenBank/DDBJ databases">
        <title>Genome sequence of Phycicoccus endophyticus JCM 31784T.</title>
        <authorList>
            <person name="Hyun D.-W."/>
            <person name="Bae J.-W."/>
        </authorList>
    </citation>
    <scope>NUCLEOTIDE SEQUENCE [LARGE SCALE GENOMIC DNA]</scope>
    <source>
        <strain evidence="6 7">JCM 31784</strain>
    </source>
</reference>
<evidence type="ECO:0000256" key="2">
    <source>
        <dbReference type="ARBA" id="ARBA00022777"/>
    </source>
</evidence>
<organism evidence="6 7">
    <name type="scientific">Phycicoccus endophyticus</name>
    <dbReference type="NCBI Taxonomy" id="1690220"/>
    <lineage>
        <taxon>Bacteria</taxon>
        <taxon>Bacillati</taxon>
        <taxon>Actinomycetota</taxon>
        <taxon>Actinomycetes</taxon>
        <taxon>Micrococcales</taxon>
        <taxon>Intrasporangiaceae</taxon>
        <taxon>Phycicoccus</taxon>
    </lineage>
</organism>
<keyword evidence="4" id="KW-0812">Transmembrane</keyword>
<keyword evidence="4" id="KW-1133">Transmembrane helix</keyword>
<dbReference type="InterPro" id="IPR050482">
    <property type="entry name" value="Sensor_HK_TwoCompSys"/>
</dbReference>
<keyword evidence="1" id="KW-0808">Transferase</keyword>
<dbReference type="GO" id="GO:0046983">
    <property type="term" value="F:protein dimerization activity"/>
    <property type="evidence" value="ECO:0007669"/>
    <property type="project" value="InterPro"/>
</dbReference>
<keyword evidence="2 6" id="KW-0418">Kinase</keyword>
<feature type="transmembrane region" description="Helical" evidence="4">
    <location>
        <begin position="93"/>
        <end position="114"/>
    </location>
</feature>
<feature type="transmembrane region" description="Helical" evidence="4">
    <location>
        <begin position="25"/>
        <end position="43"/>
    </location>
</feature>
<feature type="transmembrane region" description="Helical" evidence="4">
    <location>
        <begin position="55"/>
        <end position="73"/>
    </location>
</feature>
<evidence type="ECO:0000256" key="3">
    <source>
        <dbReference type="ARBA" id="ARBA00023012"/>
    </source>
</evidence>
<dbReference type="Pfam" id="PF07730">
    <property type="entry name" value="HisKA_3"/>
    <property type="match status" value="1"/>
</dbReference>
<evidence type="ECO:0000256" key="4">
    <source>
        <dbReference type="SAM" id="Phobius"/>
    </source>
</evidence>
<evidence type="ECO:0000313" key="6">
    <source>
        <dbReference type="EMBL" id="QNN50210.1"/>
    </source>
</evidence>
<dbReference type="GO" id="GO:0016020">
    <property type="term" value="C:membrane"/>
    <property type="evidence" value="ECO:0007669"/>
    <property type="project" value="InterPro"/>
</dbReference>
<keyword evidence="3" id="KW-0902">Two-component regulatory system</keyword>